<gene>
    <name evidence="1" type="ORF">YSA_10874</name>
</gene>
<dbReference type="HOGENOM" id="CLU_3047080_0_0_6"/>
<dbReference type="AlphaFoldDB" id="I3V4J6"/>
<accession>I3V4J6</accession>
<sequence>MAYQTYCNEGQATCGIHKVTGSFRPKLCANARERHNFLIVEIVAATIMTRFIPG</sequence>
<protein>
    <submittedName>
        <fullName evidence="1">Uncharacterized protein</fullName>
    </submittedName>
</protein>
<reference evidence="1 2" key="1">
    <citation type="journal article" date="2012" name="J. Bacteriol.">
        <title>Complete Genome Sequence of the Naphthalene-Degrading Pseudomonas putida Strain ND6.</title>
        <authorList>
            <person name="Li S."/>
            <person name="Zhao H."/>
            <person name="Li Y."/>
            <person name="Niu S."/>
            <person name="Cai B."/>
        </authorList>
    </citation>
    <scope>NUCLEOTIDE SEQUENCE [LARGE SCALE GENOMIC DNA]</scope>
    <source>
        <strain evidence="1 2">ND6</strain>
    </source>
</reference>
<name>I3V4J6_PSEPU</name>
<evidence type="ECO:0000313" key="2">
    <source>
        <dbReference type="Proteomes" id="UP000005268"/>
    </source>
</evidence>
<dbReference type="Proteomes" id="UP000005268">
    <property type="component" value="Chromosome"/>
</dbReference>
<dbReference type="KEGG" id="ppi:YSA_10874"/>
<organism evidence="1 2">
    <name type="scientific">Pseudomonas putida ND6</name>
    <dbReference type="NCBI Taxonomy" id="231023"/>
    <lineage>
        <taxon>Bacteria</taxon>
        <taxon>Pseudomonadati</taxon>
        <taxon>Pseudomonadota</taxon>
        <taxon>Gammaproteobacteria</taxon>
        <taxon>Pseudomonadales</taxon>
        <taxon>Pseudomonadaceae</taxon>
        <taxon>Pseudomonas</taxon>
    </lineage>
</organism>
<dbReference type="EMBL" id="CP003588">
    <property type="protein sequence ID" value="AFK72667.1"/>
    <property type="molecule type" value="Genomic_DNA"/>
</dbReference>
<evidence type="ECO:0000313" key="1">
    <source>
        <dbReference type="EMBL" id="AFK72667.1"/>
    </source>
</evidence>
<proteinExistence type="predicted"/>